<dbReference type="Proteomes" id="UP000821865">
    <property type="component" value="Chromosome 7"/>
</dbReference>
<accession>A0ACB8CGE8</accession>
<comment type="caution">
    <text evidence="1">The sequence shown here is derived from an EMBL/GenBank/DDBJ whole genome shotgun (WGS) entry which is preliminary data.</text>
</comment>
<reference evidence="1" key="1">
    <citation type="submission" date="2020-05" db="EMBL/GenBank/DDBJ databases">
        <title>Large-scale comparative analyses of tick genomes elucidate their genetic diversity and vector capacities.</title>
        <authorList>
            <person name="Jia N."/>
            <person name="Wang J."/>
            <person name="Shi W."/>
            <person name="Du L."/>
            <person name="Sun Y."/>
            <person name="Zhan W."/>
            <person name="Jiang J."/>
            <person name="Wang Q."/>
            <person name="Zhang B."/>
            <person name="Ji P."/>
            <person name="Sakyi L.B."/>
            <person name="Cui X."/>
            <person name="Yuan T."/>
            <person name="Jiang B."/>
            <person name="Yang W."/>
            <person name="Lam T.T.-Y."/>
            <person name="Chang Q."/>
            <person name="Ding S."/>
            <person name="Wang X."/>
            <person name="Zhu J."/>
            <person name="Ruan X."/>
            <person name="Zhao L."/>
            <person name="Wei J."/>
            <person name="Que T."/>
            <person name="Du C."/>
            <person name="Cheng J."/>
            <person name="Dai P."/>
            <person name="Han X."/>
            <person name="Huang E."/>
            <person name="Gao Y."/>
            <person name="Liu J."/>
            <person name="Shao H."/>
            <person name="Ye R."/>
            <person name="Li L."/>
            <person name="Wei W."/>
            <person name="Wang X."/>
            <person name="Wang C."/>
            <person name="Yang T."/>
            <person name="Huo Q."/>
            <person name="Li W."/>
            <person name="Guo W."/>
            <person name="Chen H."/>
            <person name="Zhou L."/>
            <person name="Ni X."/>
            <person name="Tian J."/>
            <person name="Zhou Y."/>
            <person name="Sheng Y."/>
            <person name="Liu T."/>
            <person name="Pan Y."/>
            <person name="Xia L."/>
            <person name="Li J."/>
            <person name="Zhao F."/>
            <person name="Cao W."/>
        </authorList>
    </citation>
    <scope>NUCLEOTIDE SEQUENCE</scope>
    <source>
        <strain evidence="1">Dsil-2018</strain>
    </source>
</reference>
<name>A0ACB8CGE8_DERSI</name>
<evidence type="ECO:0000313" key="1">
    <source>
        <dbReference type="EMBL" id="KAH7941752.1"/>
    </source>
</evidence>
<evidence type="ECO:0000313" key="2">
    <source>
        <dbReference type="Proteomes" id="UP000821865"/>
    </source>
</evidence>
<organism evidence="1 2">
    <name type="scientific">Dermacentor silvarum</name>
    <name type="common">Tick</name>
    <dbReference type="NCBI Taxonomy" id="543639"/>
    <lineage>
        <taxon>Eukaryota</taxon>
        <taxon>Metazoa</taxon>
        <taxon>Ecdysozoa</taxon>
        <taxon>Arthropoda</taxon>
        <taxon>Chelicerata</taxon>
        <taxon>Arachnida</taxon>
        <taxon>Acari</taxon>
        <taxon>Parasitiformes</taxon>
        <taxon>Ixodida</taxon>
        <taxon>Ixodoidea</taxon>
        <taxon>Ixodidae</taxon>
        <taxon>Rhipicephalinae</taxon>
        <taxon>Dermacentor</taxon>
    </lineage>
</organism>
<proteinExistence type="predicted"/>
<dbReference type="EMBL" id="CM023476">
    <property type="protein sequence ID" value="KAH7941752.1"/>
    <property type="molecule type" value="Genomic_DNA"/>
</dbReference>
<gene>
    <name evidence="1" type="ORF">HPB49_016954</name>
</gene>
<protein>
    <submittedName>
        <fullName evidence="1">Uncharacterized protein</fullName>
    </submittedName>
</protein>
<keyword evidence="2" id="KW-1185">Reference proteome</keyword>
<sequence length="575" mass="64841">MDKYLTDRRIQRWTPDKEARLIGLYEQNRLLWDSRHPDYHNKDKREGAMSAIAQGLQDEFDVLDVKNKIKWLRDYFVKELKRELGLTVKRTSHRRPSCQGYVSRWEHFHKWAFLRSICSADLCSPSTTNARDSQMQNDSADVRPPIPNGEGRSAEMPASTQGFSSNDSRPQTPSVPPKNNAACNPVPATTPVCESCAPSRSSTTSTPAALVMGTRRSESHVPTHTSDKEHEDAVPAFRVPSANEKRGHDSRASDVETGPRNEPGFATIGDVSVDLFSLHVMCQLREMNQYQRDLAILRIRQQLFDAQYAVEPSVAVVGAGEPAPTTAPKTQRHPRPRWFSSEREDSDSDYSESSMTYRSRSGSSPRSRSRSCSRPRPHFRSPRRRSQSTSKQQQQGAPIIAAPKDKGSQQNQRKTKEASPKRTNTKEQEVSWAAVASPSYKKPQTPPPTKFEQELASMRAQIQTLTQENRQLKQQVIQLTQKPQEMAPHQAIIDLQTNVDAIQTQMQAFMDATRAQLEQITQTALQRTEAAIKHMEAAVDSKLKGQLHSIKLRKTLRQNLCKVTPAAGHNRPQNP</sequence>